<gene>
    <name evidence="1" type="ORF">AN403_5965</name>
</gene>
<reference evidence="1 2" key="1">
    <citation type="submission" date="2015-09" db="EMBL/GenBank/DDBJ databases">
        <authorList>
            <person name="Jackson K.R."/>
            <person name="Lunt B.L."/>
            <person name="Fisher J.N.B."/>
            <person name="Gardner A.V."/>
            <person name="Bailey M.E."/>
            <person name="Deus L.M."/>
            <person name="Earl A.S."/>
            <person name="Gibby P.D."/>
            <person name="Hartmann K.A."/>
            <person name="Liu J.E."/>
            <person name="Manci A.M."/>
            <person name="Nielsen D.A."/>
            <person name="Solomon M.B."/>
            <person name="Breakwell D.P."/>
            <person name="Burnett S.H."/>
            <person name="Grose J.H."/>
        </authorList>
    </citation>
    <scope>NUCLEOTIDE SEQUENCE [LARGE SCALE GENOMIC DNA]</scope>
    <source>
        <strain evidence="1 2">S613</strain>
    </source>
</reference>
<proteinExistence type="predicted"/>
<dbReference type="Proteomes" id="UP000050349">
    <property type="component" value="Unassembled WGS sequence"/>
</dbReference>
<comment type="caution">
    <text evidence="1">The sequence shown here is derived from an EMBL/GenBank/DDBJ whole genome shotgun (WGS) entry which is preliminary data.</text>
</comment>
<evidence type="ECO:0000313" key="1">
    <source>
        <dbReference type="EMBL" id="KPU62008.1"/>
    </source>
</evidence>
<name>A0A0P8X7A8_PSEFL</name>
<dbReference type="PATRIC" id="fig|294.162.peg.195"/>
<dbReference type="AlphaFoldDB" id="A0A0P8X7A8"/>
<sequence>MGRIATRMAGILEKHQAAVGPASGTFLGGHSRSDAPLTAFIDRIQVAYHLERNDRVTPAKKGRPRAQPLLERRQHGYFARQWNHVNWISARSTSVRPAAAYRCGSCTS</sequence>
<evidence type="ECO:0000313" key="2">
    <source>
        <dbReference type="Proteomes" id="UP000050349"/>
    </source>
</evidence>
<accession>A0A0P8X7A8</accession>
<dbReference type="EMBL" id="LJXB01000038">
    <property type="protein sequence ID" value="KPU62008.1"/>
    <property type="molecule type" value="Genomic_DNA"/>
</dbReference>
<organism evidence="1 2">
    <name type="scientific">Pseudomonas fluorescens</name>
    <dbReference type="NCBI Taxonomy" id="294"/>
    <lineage>
        <taxon>Bacteria</taxon>
        <taxon>Pseudomonadati</taxon>
        <taxon>Pseudomonadota</taxon>
        <taxon>Gammaproteobacteria</taxon>
        <taxon>Pseudomonadales</taxon>
        <taxon>Pseudomonadaceae</taxon>
        <taxon>Pseudomonas</taxon>
    </lineage>
</organism>
<protein>
    <submittedName>
        <fullName evidence="1">Uncharacterized protein</fullName>
    </submittedName>
</protein>